<keyword evidence="1" id="KW-0472">Membrane</keyword>
<dbReference type="RefSeq" id="WP_087012142.1">
    <property type="nucleotide sequence ID" value="NZ_FUUY01000004.1"/>
</dbReference>
<name>A0A1R7QC46_ACIJO</name>
<dbReference type="AlphaFoldDB" id="A0A1R7QC46"/>
<gene>
    <name evidence="2" type="ORF">ACNJC6_01418</name>
</gene>
<evidence type="ECO:0008006" key="4">
    <source>
        <dbReference type="Google" id="ProtNLM"/>
    </source>
</evidence>
<dbReference type="InterPro" id="IPR010352">
    <property type="entry name" value="DUF945"/>
</dbReference>
<accession>A0A1R7QC46</accession>
<sequence length="428" mass="48104">MTQLKWGIGGVLTLAVVAVGGNLYADKSLKAYYQHSTKQSNDLKLQYQQFQMGALNGSANWTAELALDPCKPKEVIQLKGQDHIQRSWNGYAIRSDINITQAPGALQSLLKEPLKVQSKVNWFGTLNSTLTTPVITRNEAQLQSRLDPMTLKFRAKPIEQQLKILDLQLEIPNLTVTDPNIHLQMVGLKLESNQGLNGEYLEAGETKIKMDLLKMSDRDINKPTNAELKNFSIETQSELTDRVVNTEMLLRLDEMKMPSAPAVQNVQFNFNVLDVNRQKLQTLFDILAKSENSCLAKEAMEKDMEPALLAVINEGFRFESKENQFAIGEGVAQASVTGRIMPSHQSTVMGMVKMMPSLMEYKADIQFDKNMISRIMNNYLQKGGISMSDQEIETMLSTMQSSGQVKREGNVMKMSVDYKYGQTNFLTE</sequence>
<keyword evidence="1" id="KW-0812">Transmembrane</keyword>
<feature type="transmembrane region" description="Helical" evidence="1">
    <location>
        <begin position="6"/>
        <end position="25"/>
    </location>
</feature>
<evidence type="ECO:0000313" key="3">
    <source>
        <dbReference type="Proteomes" id="UP000196240"/>
    </source>
</evidence>
<protein>
    <recommendedName>
        <fullName evidence="4">DUF945 family protein</fullName>
    </recommendedName>
</protein>
<evidence type="ECO:0000256" key="1">
    <source>
        <dbReference type="SAM" id="Phobius"/>
    </source>
</evidence>
<proteinExistence type="predicted"/>
<organism evidence="2 3">
    <name type="scientific">Acinetobacter johnsonii</name>
    <dbReference type="NCBI Taxonomy" id="40214"/>
    <lineage>
        <taxon>Bacteria</taxon>
        <taxon>Pseudomonadati</taxon>
        <taxon>Pseudomonadota</taxon>
        <taxon>Gammaproteobacteria</taxon>
        <taxon>Moraxellales</taxon>
        <taxon>Moraxellaceae</taxon>
        <taxon>Acinetobacter</taxon>
    </lineage>
</organism>
<dbReference type="EMBL" id="FUUY01000004">
    <property type="protein sequence ID" value="SJX21797.1"/>
    <property type="molecule type" value="Genomic_DNA"/>
</dbReference>
<dbReference type="Pfam" id="PF06097">
    <property type="entry name" value="DUF945"/>
    <property type="match status" value="1"/>
</dbReference>
<evidence type="ECO:0000313" key="2">
    <source>
        <dbReference type="EMBL" id="SJX21797.1"/>
    </source>
</evidence>
<keyword evidence="1" id="KW-1133">Transmembrane helix</keyword>
<reference evidence="2 3" key="1">
    <citation type="submission" date="2017-02" db="EMBL/GenBank/DDBJ databases">
        <authorList>
            <person name="Peterson S.W."/>
        </authorList>
    </citation>
    <scope>NUCLEOTIDE SEQUENCE [LARGE SCALE GENOMIC DNA]</scope>
    <source>
        <strain evidence="2">C6</strain>
    </source>
</reference>
<dbReference type="Proteomes" id="UP000196240">
    <property type="component" value="Unassembled WGS sequence"/>
</dbReference>